<name>A0ABR6Z8N9_9BURK</name>
<feature type="transmembrane region" description="Helical" evidence="1">
    <location>
        <begin position="12"/>
        <end position="35"/>
    </location>
</feature>
<reference evidence="2 3" key="1">
    <citation type="submission" date="2020-08" db="EMBL/GenBank/DDBJ databases">
        <title>Novel species isolated from subtropical streams in China.</title>
        <authorList>
            <person name="Lu H."/>
        </authorList>
    </citation>
    <scope>NUCLEOTIDE SEQUENCE [LARGE SCALE GENOMIC DNA]</scope>
    <source>
        <strain evidence="2 3">NL8W</strain>
    </source>
</reference>
<organism evidence="2 3">
    <name type="scientific">Undibacterium umbellatum</name>
    <dbReference type="NCBI Taxonomy" id="2762300"/>
    <lineage>
        <taxon>Bacteria</taxon>
        <taxon>Pseudomonadati</taxon>
        <taxon>Pseudomonadota</taxon>
        <taxon>Betaproteobacteria</taxon>
        <taxon>Burkholderiales</taxon>
        <taxon>Oxalobacteraceae</taxon>
        <taxon>Undibacterium</taxon>
    </lineage>
</organism>
<dbReference type="EMBL" id="JACOFX010000004">
    <property type="protein sequence ID" value="MBC3907979.1"/>
    <property type="molecule type" value="Genomic_DNA"/>
</dbReference>
<accession>A0ABR6Z8N9</accession>
<protein>
    <submittedName>
        <fullName evidence="2">Uncharacterized protein</fullName>
    </submittedName>
</protein>
<evidence type="ECO:0000313" key="3">
    <source>
        <dbReference type="Proteomes" id="UP000646911"/>
    </source>
</evidence>
<feature type="transmembrane region" description="Helical" evidence="1">
    <location>
        <begin position="41"/>
        <end position="61"/>
    </location>
</feature>
<dbReference type="Proteomes" id="UP000646911">
    <property type="component" value="Unassembled WGS sequence"/>
</dbReference>
<dbReference type="PROSITE" id="PS51257">
    <property type="entry name" value="PROKAR_LIPOPROTEIN"/>
    <property type="match status" value="1"/>
</dbReference>
<evidence type="ECO:0000313" key="2">
    <source>
        <dbReference type="EMBL" id="MBC3907979.1"/>
    </source>
</evidence>
<keyword evidence="1" id="KW-0812">Transmembrane</keyword>
<keyword evidence="3" id="KW-1185">Reference proteome</keyword>
<sequence>MKTPPAGNTTIIRTMIIGACIVIILACILYSIFLLPYSGKITDIIVGIVLGLAVLALKLVGIERKDTGRGL</sequence>
<keyword evidence="1" id="KW-0472">Membrane</keyword>
<comment type="caution">
    <text evidence="2">The sequence shown here is derived from an EMBL/GenBank/DDBJ whole genome shotgun (WGS) entry which is preliminary data.</text>
</comment>
<dbReference type="RefSeq" id="WP_186953533.1">
    <property type="nucleotide sequence ID" value="NZ_JACOFX010000004.1"/>
</dbReference>
<gene>
    <name evidence="2" type="ORF">H8L47_10400</name>
</gene>
<evidence type="ECO:0000256" key="1">
    <source>
        <dbReference type="SAM" id="Phobius"/>
    </source>
</evidence>
<keyword evidence="1" id="KW-1133">Transmembrane helix</keyword>
<proteinExistence type="predicted"/>